<dbReference type="InterPro" id="IPR027417">
    <property type="entry name" value="P-loop_NTPase"/>
</dbReference>
<dbReference type="RefSeq" id="WP_073345934.1">
    <property type="nucleotide sequence ID" value="NZ_FQVH01000042.1"/>
</dbReference>
<dbReference type="PIRSF" id="PIRSF005719">
    <property type="entry name" value="SMC"/>
    <property type="match status" value="1"/>
</dbReference>
<dbReference type="GO" id="GO:0005694">
    <property type="term" value="C:chromosome"/>
    <property type="evidence" value="ECO:0007669"/>
    <property type="project" value="InterPro"/>
</dbReference>
<dbReference type="GO" id="GO:0007059">
    <property type="term" value="P:chromosome segregation"/>
    <property type="evidence" value="ECO:0007669"/>
    <property type="project" value="UniProtKB-UniRule"/>
</dbReference>
<dbReference type="Gene3D" id="1.20.1060.20">
    <property type="match status" value="1"/>
</dbReference>
<dbReference type="InterPro" id="IPR011890">
    <property type="entry name" value="SMC_prok"/>
</dbReference>
<dbReference type="Pfam" id="PF02463">
    <property type="entry name" value="SMC_N"/>
    <property type="match status" value="1"/>
</dbReference>
<dbReference type="PANTHER" id="PTHR43977">
    <property type="entry name" value="STRUCTURAL MAINTENANCE OF CHROMOSOMES PROTEIN 3"/>
    <property type="match status" value="1"/>
</dbReference>
<dbReference type="GO" id="GO:0003677">
    <property type="term" value="F:DNA binding"/>
    <property type="evidence" value="ECO:0007669"/>
    <property type="project" value="UniProtKB-UniRule"/>
</dbReference>
<feature type="coiled-coil region" evidence="7">
    <location>
        <begin position="439"/>
        <end position="487"/>
    </location>
</feature>
<evidence type="ECO:0000256" key="5">
    <source>
        <dbReference type="ARBA" id="ARBA00023054"/>
    </source>
</evidence>
<gene>
    <name evidence="7" type="primary">smc</name>
    <name evidence="9" type="ORF">SAMN02746089_02489</name>
</gene>
<dbReference type="SUPFAM" id="SSF52540">
    <property type="entry name" value="P-loop containing nucleoside triphosphate hydrolases"/>
    <property type="match status" value="1"/>
</dbReference>
<keyword evidence="3 7" id="KW-0547">Nucleotide-binding</keyword>
<dbReference type="GO" id="GO:0005737">
    <property type="term" value="C:cytoplasm"/>
    <property type="evidence" value="ECO:0007669"/>
    <property type="project" value="UniProtKB-SubCell"/>
</dbReference>
<feature type="coiled-coil region" evidence="7">
    <location>
        <begin position="931"/>
        <end position="1003"/>
    </location>
</feature>
<dbReference type="InterPro" id="IPR036277">
    <property type="entry name" value="SMC_hinge_sf"/>
</dbReference>
<dbReference type="Proteomes" id="UP000184088">
    <property type="component" value="Unassembled WGS sequence"/>
</dbReference>
<keyword evidence="6 7" id="KW-0238">DNA-binding</keyword>
<comment type="function">
    <text evidence="7">Required for chromosome condensation and partitioning.</text>
</comment>
<dbReference type="GO" id="GO:0016887">
    <property type="term" value="F:ATP hydrolysis activity"/>
    <property type="evidence" value="ECO:0007669"/>
    <property type="project" value="InterPro"/>
</dbReference>
<sequence length="1155" mass="134445">MYLKKLEIYGFKSFADKVELEFNGGIAAVVGPNGCGKSNIADAIRWVLGEQSIKNLRGNKMEDVIFAGTSTRKALGVASVIITFDNSDGTLPIDYEEVAIGRKLYRSGESEYTINGTPCRLKDINDLLYDTGIGKDGYSIIGQGQVEKLINSRPEDRREIFDEATGISKYKYKKMETLKRLEETADNLQRIKDIIREVEAQRSVLREQADKAYKYIELSEKLKILEINGILNQLDEIDEDIKSYIEKEAILQRKIEDIENQKNRYKLENEEKQEKYRFFKENAEELRQKLVAIEKNIEKIEGQYNVIIERLVNRKKDMDSYTKEIEKTEKNIANLKFRLNECLLRIKQKELFLKKIDKYQQDLELKIANLKNVLEEENIANNSQNVYVRVGYLNELLKKDREQLDNINKDMRDIASSLDKKRNAYDAEKNRGDSILSELNKIDEKLKQNLLKLDELKASLESYRSDYQKINAEIDRLTIRLSSMKDIGAENGITRSVKALIDAKNKNTDLPDFWPVINLIDVPEAYQVAIEVALGSALQNVVVKTDDEARILIEYLKENNFGRVTFIPLNTIKDVKFVYETFLYGEKGFIDYAIKLIKYDIKFDKAIRYLFDRIIVCDSIDNALKVSRKYPHRYRIVTLDGEIIYPAGLITGGSLNKNKMFYGNYEEQRLLKEKLISYQKRCEELKNQINLNECEIENMRREIGMLKGQKDEHEKALQEIDINCKKLWLDIEFLEGKLREAQREKNTIMDEIERLTAQIQAYTQESEKSTKEWEEYKETFEELRKKLFKIEVIKAKYQEQLSSFRRQKEEYYSALNQRDDELSKFKSAYRTILSEIADLEEERKQLLQKKHEWFEEKERIVSSMGDVEARLGVFEKEMENIADNLKALEAQLKEVLDQKMQCELNRTKRELRKSDLIKGLDDYYNISREEAEQFRRNINVNADEIRNLKKEIELLGDVNKGAIEEYKKVDERYAFLDTQRKDLEESLLKVQKVIDELDEAMKEQFIKQFGQIGKNFDMILKELFGGGKGKLALVDPSDVLHSGINIEVQLPGKRIQNMQLLSGGEKALCAISLLFAFLYANPSPFCVLDEIDAALDEANVERFAVFLQRLSKKIQFIVITHRRGTMMVADYVYGVSMPEQGVSRLISVKIDEEAS</sequence>
<proteinExistence type="inferred from homology"/>
<feature type="binding site" evidence="7">
    <location>
        <begin position="32"/>
        <end position="39"/>
    </location>
    <ligand>
        <name>ATP</name>
        <dbReference type="ChEBI" id="CHEBI:30616"/>
    </ligand>
</feature>
<evidence type="ECO:0000313" key="9">
    <source>
        <dbReference type="EMBL" id="SHF74854.1"/>
    </source>
</evidence>
<comment type="domain">
    <text evidence="7">Contains large globular domains required for ATP hydrolysis at each terminus and a third globular domain forming a flexible hinge near the middle of the molecule. These domains are separated by coiled-coil structures.</text>
</comment>
<dbReference type="Pfam" id="PF06470">
    <property type="entry name" value="SMC_hinge"/>
    <property type="match status" value="1"/>
</dbReference>
<dbReference type="AlphaFoldDB" id="A0A1M5E6U1"/>
<feature type="domain" description="SMC hinge" evidence="8">
    <location>
        <begin position="511"/>
        <end position="627"/>
    </location>
</feature>
<evidence type="ECO:0000256" key="2">
    <source>
        <dbReference type="ARBA" id="ARBA00022490"/>
    </source>
</evidence>
<dbReference type="InterPro" id="IPR003395">
    <property type="entry name" value="RecF/RecN/SMC_N"/>
</dbReference>
<dbReference type="SMART" id="SM00968">
    <property type="entry name" value="SMC_hinge"/>
    <property type="match status" value="1"/>
</dbReference>
<dbReference type="NCBIfam" id="TIGR02168">
    <property type="entry name" value="SMC_prok_B"/>
    <property type="match status" value="1"/>
</dbReference>
<dbReference type="GO" id="GO:0030261">
    <property type="term" value="P:chromosome condensation"/>
    <property type="evidence" value="ECO:0007669"/>
    <property type="project" value="InterPro"/>
</dbReference>
<evidence type="ECO:0000313" key="10">
    <source>
        <dbReference type="Proteomes" id="UP000184088"/>
    </source>
</evidence>
<evidence type="ECO:0000259" key="8">
    <source>
        <dbReference type="SMART" id="SM00968"/>
    </source>
</evidence>
<dbReference type="HAMAP" id="MF_01894">
    <property type="entry name" value="Smc_prok"/>
    <property type="match status" value="1"/>
</dbReference>
<evidence type="ECO:0000256" key="4">
    <source>
        <dbReference type="ARBA" id="ARBA00022840"/>
    </source>
</evidence>
<reference evidence="9 10" key="1">
    <citation type="submission" date="2016-11" db="EMBL/GenBank/DDBJ databases">
        <authorList>
            <person name="Jaros S."/>
            <person name="Januszkiewicz K."/>
            <person name="Wedrychowicz H."/>
        </authorList>
    </citation>
    <scope>NUCLEOTIDE SEQUENCE [LARGE SCALE GENOMIC DNA]</scope>
    <source>
        <strain evidence="9 10">DSM 17918</strain>
    </source>
</reference>
<organism evidence="9 10">
    <name type="scientific">Caldanaerobius fijiensis DSM 17918</name>
    <dbReference type="NCBI Taxonomy" id="1121256"/>
    <lineage>
        <taxon>Bacteria</taxon>
        <taxon>Bacillati</taxon>
        <taxon>Bacillota</taxon>
        <taxon>Clostridia</taxon>
        <taxon>Thermoanaerobacterales</taxon>
        <taxon>Thermoanaerobacteraceae</taxon>
        <taxon>Caldanaerobius</taxon>
    </lineage>
</organism>
<dbReference type="InterPro" id="IPR010935">
    <property type="entry name" value="SMC_hinge"/>
</dbReference>
<accession>A0A1M5E6U1</accession>
<name>A0A1M5E6U1_9THEO</name>
<dbReference type="GO" id="GO:0005524">
    <property type="term" value="F:ATP binding"/>
    <property type="evidence" value="ECO:0007669"/>
    <property type="project" value="UniProtKB-UniRule"/>
</dbReference>
<evidence type="ECO:0000256" key="6">
    <source>
        <dbReference type="ARBA" id="ARBA00023125"/>
    </source>
</evidence>
<evidence type="ECO:0000256" key="1">
    <source>
        <dbReference type="ARBA" id="ARBA00004496"/>
    </source>
</evidence>
<keyword evidence="10" id="KW-1185">Reference proteome</keyword>
<protein>
    <recommendedName>
        <fullName evidence="7">Chromosome partition protein Smc</fullName>
    </recommendedName>
</protein>
<dbReference type="FunFam" id="3.40.50.300:FF:000901">
    <property type="entry name" value="Chromosome partition protein Smc"/>
    <property type="match status" value="1"/>
</dbReference>
<dbReference type="FunFam" id="3.40.50.300:FF:000984">
    <property type="entry name" value="Chromosome partition protein Smc"/>
    <property type="match status" value="1"/>
</dbReference>
<dbReference type="GO" id="GO:0006260">
    <property type="term" value="P:DNA replication"/>
    <property type="evidence" value="ECO:0007669"/>
    <property type="project" value="UniProtKB-UniRule"/>
</dbReference>
<evidence type="ECO:0000256" key="7">
    <source>
        <dbReference type="HAMAP-Rule" id="MF_01894"/>
    </source>
</evidence>
<dbReference type="SUPFAM" id="SSF75553">
    <property type="entry name" value="Smc hinge domain"/>
    <property type="match status" value="1"/>
</dbReference>
<keyword evidence="2 7" id="KW-0963">Cytoplasm</keyword>
<keyword evidence="4 7" id="KW-0067">ATP-binding</keyword>
<dbReference type="CDD" id="cd03278">
    <property type="entry name" value="ABC_SMC_barmotin"/>
    <property type="match status" value="2"/>
</dbReference>
<comment type="similarity">
    <text evidence="7">Belongs to the SMC family.</text>
</comment>
<dbReference type="InterPro" id="IPR024704">
    <property type="entry name" value="SMC"/>
</dbReference>
<feature type="coiled-coil region" evidence="7">
    <location>
        <begin position="668"/>
        <end position="905"/>
    </location>
</feature>
<dbReference type="STRING" id="1121256.SAMN02746089_02489"/>
<comment type="subunit">
    <text evidence="7">Homodimer.</text>
</comment>
<dbReference type="EMBL" id="FQVH01000042">
    <property type="protein sequence ID" value="SHF74854.1"/>
    <property type="molecule type" value="Genomic_DNA"/>
</dbReference>
<dbReference type="Gene3D" id="3.40.50.300">
    <property type="entry name" value="P-loop containing nucleotide triphosphate hydrolases"/>
    <property type="match status" value="2"/>
</dbReference>
<dbReference type="GO" id="GO:0007062">
    <property type="term" value="P:sister chromatid cohesion"/>
    <property type="evidence" value="ECO:0007669"/>
    <property type="project" value="InterPro"/>
</dbReference>
<comment type="subcellular location">
    <subcellularLocation>
        <location evidence="1 7">Cytoplasm</location>
    </subcellularLocation>
</comment>
<dbReference type="Gene3D" id="3.30.70.1620">
    <property type="match status" value="1"/>
</dbReference>
<dbReference type="OrthoDB" id="9808768at2"/>
<feature type="coiled-coil region" evidence="7">
    <location>
        <begin position="178"/>
        <end position="380"/>
    </location>
</feature>
<dbReference type="Gene3D" id="1.10.287.1490">
    <property type="match status" value="1"/>
</dbReference>
<evidence type="ECO:0000256" key="3">
    <source>
        <dbReference type="ARBA" id="ARBA00022741"/>
    </source>
</evidence>
<keyword evidence="5 7" id="KW-0175">Coiled coil</keyword>